<name>A0A9P5TJY5_GYMJU</name>
<dbReference type="OrthoDB" id="29596at2759"/>
<feature type="region of interest" description="Disordered" evidence="5">
    <location>
        <begin position="189"/>
        <end position="209"/>
    </location>
</feature>
<feature type="compositionally biased region" description="Low complexity" evidence="5">
    <location>
        <begin position="189"/>
        <end position="205"/>
    </location>
</feature>
<dbReference type="AlphaFoldDB" id="A0A9P5TJY5"/>
<dbReference type="GO" id="GO:0030983">
    <property type="term" value="F:mismatched DNA binding"/>
    <property type="evidence" value="ECO:0007669"/>
    <property type="project" value="InterPro"/>
</dbReference>
<keyword evidence="8" id="KW-1185">Reference proteome</keyword>
<dbReference type="Gene3D" id="3.40.50.300">
    <property type="entry name" value="P-loop containing nucleotide triphosphate hydrolases"/>
    <property type="match status" value="1"/>
</dbReference>
<dbReference type="SUPFAM" id="SSF52540">
    <property type="entry name" value="P-loop containing nucleoside triphosphate hydrolases"/>
    <property type="match status" value="1"/>
</dbReference>
<dbReference type="PROSITE" id="PS00486">
    <property type="entry name" value="DNA_MISMATCH_REPAIR_2"/>
    <property type="match status" value="1"/>
</dbReference>
<evidence type="ECO:0000256" key="1">
    <source>
        <dbReference type="ARBA" id="ARBA00006271"/>
    </source>
</evidence>
<keyword evidence="4" id="KW-0238">DNA-binding</keyword>
<comment type="caution">
    <text evidence="7">The sequence shown here is derived from an EMBL/GenBank/DDBJ whole genome shotgun (WGS) entry which is preliminary data.</text>
</comment>
<dbReference type="InterPro" id="IPR027417">
    <property type="entry name" value="P-loop_NTPase"/>
</dbReference>
<comment type="similarity">
    <text evidence="1">Belongs to the DNA mismatch repair MutS family.</text>
</comment>
<evidence type="ECO:0000256" key="3">
    <source>
        <dbReference type="ARBA" id="ARBA00022840"/>
    </source>
</evidence>
<gene>
    <name evidence="7" type="ORF">CPB84DRAFT_1826474</name>
</gene>
<dbReference type="PANTHER" id="PTHR11361">
    <property type="entry name" value="DNA MISMATCH REPAIR PROTEIN MUTS FAMILY MEMBER"/>
    <property type="match status" value="1"/>
</dbReference>
<evidence type="ECO:0000256" key="2">
    <source>
        <dbReference type="ARBA" id="ARBA00022741"/>
    </source>
</evidence>
<dbReference type="GO" id="GO:0006298">
    <property type="term" value="P:mismatch repair"/>
    <property type="evidence" value="ECO:0007669"/>
    <property type="project" value="InterPro"/>
</dbReference>
<dbReference type="Gene3D" id="1.10.1420.10">
    <property type="match status" value="1"/>
</dbReference>
<dbReference type="EMBL" id="JADNYJ010000077">
    <property type="protein sequence ID" value="KAF8890007.1"/>
    <property type="molecule type" value="Genomic_DNA"/>
</dbReference>
<dbReference type="InterPro" id="IPR000432">
    <property type="entry name" value="DNA_mismatch_repair_MutS_C"/>
</dbReference>
<dbReference type="InterPro" id="IPR007696">
    <property type="entry name" value="DNA_mismatch_repair_MutS_core"/>
</dbReference>
<organism evidence="7 8">
    <name type="scientific">Gymnopilus junonius</name>
    <name type="common">Spectacular rustgill mushroom</name>
    <name type="synonym">Gymnopilus spectabilis subsp. junonius</name>
    <dbReference type="NCBI Taxonomy" id="109634"/>
    <lineage>
        <taxon>Eukaryota</taxon>
        <taxon>Fungi</taxon>
        <taxon>Dikarya</taxon>
        <taxon>Basidiomycota</taxon>
        <taxon>Agaricomycotina</taxon>
        <taxon>Agaricomycetes</taxon>
        <taxon>Agaricomycetidae</taxon>
        <taxon>Agaricales</taxon>
        <taxon>Agaricineae</taxon>
        <taxon>Hymenogastraceae</taxon>
        <taxon>Gymnopilus</taxon>
    </lineage>
</organism>
<dbReference type="InterPro" id="IPR036187">
    <property type="entry name" value="DNA_mismatch_repair_MutS_sf"/>
</dbReference>
<feature type="compositionally biased region" description="Acidic residues" evidence="5">
    <location>
        <begin position="44"/>
        <end position="54"/>
    </location>
</feature>
<protein>
    <submittedName>
        <fullName evidence="7">Muts domain V-domain-containing protein</fullName>
    </submittedName>
</protein>
<feature type="compositionally biased region" description="Basic and acidic residues" evidence="5">
    <location>
        <begin position="1"/>
        <end position="16"/>
    </location>
</feature>
<feature type="region of interest" description="Disordered" evidence="5">
    <location>
        <begin position="1"/>
        <end position="59"/>
    </location>
</feature>
<dbReference type="PANTHER" id="PTHR11361:SF20">
    <property type="entry name" value="MUTS PROTEIN HOMOLOG 5"/>
    <property type="match status" value="1"/>
</dbReference>
<sequence length="973" mass="108333">MKRKSAPDPEDNHECESSMSPSPSQRKKVRWEGKSRVTATTTVDSDESSGEESENSTSSQKGNFFNGLMFSVCYMLFSTAASDASTDSIDTLPSGRLGCAYYEPIKRILFVMEDTQETAYFDLMRMLLEQVDPDVVLTSSKADDGFIEMINDFMETANGIFQICPFKEFIPSKGRNKLLSLSRLSNFPDESDDIPPSSETESSSSRPNNAYDFMRCRREITGDPTAIRWNASIRLANFASIETSPLCLGSIGALLDYILRERALSALDDEGIEGLDIKDIEILCLDQVMQINADALLSLQVFEDESHASVHSDKTKEGLSLFGILNNTKTTQGRSLLRTWLLRPSLSVSEIRSRHDAVECFMRAENLTTANALHNHLKGVKNVPRIMGLMKDGKAKLADWQGLVKFTFHATMLRDSLSELHRASEVKVIKKLMSVLDLATFKEIGIKINQLVDWEDSSNNDRVCVRPHIDEDLDNRKHVYHGIDDVLSTVAKQICEIIPFGFTTSLNVVYFPQLGYLICVPMLDEWRTESGVQPLEGWTFQPWDELLTFVSSNVYFKSQEMHGKYFHMDHHIGDLHSTIVDRELEIIQGLLEDVLECDGAVRAACDVCSELDCLLSFAEASRLYEYRRPEIVSENSIEIIQGRHPLHERVVDTFVANDARVRGGAGIAADVAFPDNEQWNSILLCTGANACGKSVYLKQVALIQIMAQIGCFVPAVSARLGVVDKLFTRVSTRESVSKVQSAFMIDLAQVSLALRNCTARSLLLLDEFGKGTLSTDGTGLFCGVLQHLLNRGANCPKVLVATHFHDVFNEDILDPEHVPVSFRHMQVMFTSSTGATVESSFVCDSTSAASPAPSAGTLANSMNLRPTDKITYLYRVAEGLSLNSHAAKCAEIFGIPTLTVERAEYVTDLLSSHMLNVLLDEKMSDVERSDLEDAEAVCRRFLAWNLKEVEVLREGYVKTKLGEILRSMDIDAS</sequence>
<dbReference type="InterPro" id="IPR045076">
    <property type="entry name" value="MutS"/>
</dbReference>
<dbReference type="Pfam" id="PF05192">
    <property type="entry name" value="MutS_III"/>
    <property type="match status" value="1"/>
</dbReference>
<dbReference type="SMART" id="SM00533">
    <property type="entry name" value="MUTSd"/>
    <property type="match status" value="1"/>
</dbReference>
<dbReference type="GO" id="GO:0140664">
    <property type="term" value="F:ATP-dependent DNA damage sensor activity"/>
    <property type="evidence" value="ECO:0007669"/>
    <property type="project" value="InterPro"/>
</dbReference>
<dbReference type="SUPFAM" id="SSF48334">
    <property type="entry name" value="DNA repair protein MutS, domain III"/>
    <property type="match status" value="1"/>
</dbReference>
<dbReference type="GO" id="GO:0005524">
    <property type="term" value="F:ATP binding"/>
    <property type="evidence" value="ECO:0007669"/>
    <property type="project" value="UniProtKB-KW"/>
</dbReference>
<reference evidence="7" key="1">
    <citation type="submission" date="2020-11" db="EMBL/GenBank/DDBJ databases">
        <authorList>
            <consortium name="DOE Joint Genome Institute"/>
            <person name="Ahrendt S."/>
            <person name="Riley R."/>
            <person name="Andreopoulos W."/>
            <person name="LaButti K."/>
            <person name="Pangilinan J."/>
            <person name="Ruiz-duenas F.J."/>
            <person name="Barrasa J.M."/>
            <person name="Sanchez-Garcia M."/>
            <person name="Camarero S."/>
            <person name="Miyauchi S."/>
            <person name="Serrano A."/>
            <person name="Linde D."/>
            <person name="Babiker R."/>
            <person name="Drula E."/>
            <person name="Ayuso-Fernandez I."/>
            <person name="Pacheco R."/>
            <person name="Padilla G."/>
            <person name="Ferreira P."/>
            <person name="Barriuso J."/>
            <person name="Kellner H."/>
            <person name="Castanera R."/>
            <person name="Alfaro M."/>
            <person name="Ramirez L."/>
            <person name="Pisabarro A.G."/>
            <person name="Kuo A."/>
            <person name="Tritt A."/>
            <person name="Lipzen A."/>
            <person name="He G."/>
            <person name="Yan M."/>
            <person name="Ng V."/>
            <person name="Cullen D."/>
            <person name="Martin F."/>
            <person name="Rosso M.-N."/>
            <person name="Henrissat B."/>
            <person name="Hibbett D."/>
            <person name="Martinez A.T."/>
            <person name="Grigoriev I.V."/>
        </authorList>
    </citation>
    <scope>NUCLEOTIDE SEQUENCE</scope>
    <source>
        <strain evidence="7">AH 44721</strain>
    </source>
</reference>
<evidence type="ECO:0000313" key="8">
    <source>
        <dbReference type="Proteomes" id="UP000724874"/>
    </source>
</evidence>
<evidence type="ECO:0000259" key="6">
    <source>
        <dbReference type="PROSITE" id="PS00486"/>
    </source>
</evidence>
<dbReference type="GO" id="GO:0051026">
    <property type="term" value="P:chiasma assembly"/>
    <property type="evidence" value="ECO:0007669"/>
    <property type="project" value="TreeGrafter"/>
</dbReference>
<evidence type="ECO:0000256" key="5">
    <source>
        <dbReference type="SAM" id="MobiDB-lite"/>
    </source>
</evidence>
<evidence type="ECO:0000313" key="7">
    <source>
        <dbReference type="EMBL" id="KAF8890007.1"/>
    </source>
</evidence>
<keyword evidence="2" id="KW-0547">Nucleotide-binding</keyword>
<dbReference type="SMART" id="SM00534">
    <property type="entry name" value="MUTSac"/>
    <property type="match status" value="1"/>
</dbReference>
<dbReference type="Proteomes" id="UP000724874">
    <property type="component" value="Unassembled WGS sequence"/>
</dbReference>
<dbReference type="Pfam" id="PF00488">
    <property type="entry name" value="MutS_V"/>
    <property type="match status" value="1"/>
</dbReference>
<feature type="domain" description="DNA mismatch repair proteins mutS family" evidence="6">
    <location>
        <begin position="761"/>
        <end position="777"/>
    </location>
</feature>
<dbReference type="CDD" id="cd03281">
    <property type="entry name" value="ABC_MSH5_euk"/>
    <property type="match status" value="1"/>
</dbReference>
<keyword evidence="3" id="KW-0067">ATP-binding</keyword>
<dbReference type="GO" id="GO:0005634">
    <property type="term" value="C:nucleus"/>
    <property type="evidence" value="ECO:0007669"/>
    <property type="project" value="TreeGrafter"/>
</dbReference>
<proteinExistence type="inferred from homology"/>
<evidence type="ECO:0000256" key="4">
    <source>
        <dbReference type="ARBA" id="ARBA00023125"/>
    </source>
</evidence>
<accession>A0A9P5TJY5</accession>